<keyword evidence="3" id="KW-1185">Reference proteome</keyword>
<evidence type="ECO:0000313" key="2">
    <source>
        <dbReference type="EMBL" id="TWT66700.1"/>
    </source>
</evidence>
<dbReference type="EMBL" id="SJPK01000005">
    <property type="protein sequence ID" value="TWT66700.1"/>
    <property type="molecule type" value="Genomic_DNA"/>
</dbReference>
<accession>A0A5C5XV01</accession>
<comment type="caution">
    <text evidence="2">The sequence shown here is derived from an EMBL/GenBank/DDBJ whole genome shotgun (WGS) entry which is preliminary data.</text>
</comment>
<dbReference type="Proteomes" id="UP000318053">
    <property type="component" value="Unassembled WGS sequence"/>
</dbReference>
<name>A0A5C5XV01_9BACT</name>
<evidence type="ECO:0000256" key="1">
    <source>
        <dbReference type="SAM" id="MobiDB-lite"/>
    </source>
</evidence>
<evidence type="ECO:0000313" key="3">
    <source>
        <dbReference type="Proteomes" id="UP000318053"/>
    </source>
</evidence>
<protein>
    <submittedName>
        <fullName evidence="2">Uncharacterized protein</fullName>
    </submittedName>
</protein>
<organism evidence="2 3">
    <name type="scientific">Allorhodopirellula solitaria</name>
    <dbReference type="NCBI Taxonomy" id="2527987"/>
    <lineage>
        <taxon>Bacteria</taxon>
        <taxon>Pseudomonadati</taxon>
        <taxon>Planctomycetota</taxon>
        <taxon>Planctomycetia</taxon>
        <taxon>Pirellulales</taxon>
        <taxon>Pirellulaceae</taxon>
        <taxon>Allorhodopirellula</taxon>
    </lineage>
</organism>
<feature type="compositionally biased region" description="Polar residues" evidence="1">
    <location>
        <begin position="50"/>
        <end position="72"/>
    </location>
</feature>
<feature type="region of interest" description="Disordered" evidence="1">
    <location>
        <begin position="50"/>
        <end position="76"/>
    </location>
</feature>
<proteinExistence type="predicted"/>
<reference evidence="2 3" key="1">
    <citation type="submission" date="2019-02" db="EMBL/GenBank/DDBJ databases">
        <title>Deep-cultivation of Planctomycetes and their phenomic and genomic characterization uncovers novel biology.</title>
        <authorList>
            <person name="Wiegand S."/>
            <person name="Jogler M."/>
            <person name="Boedeker C."/>
            <person name="Pinto D."/>
            <person name="Vollmers J."/>
            <person name="Rivas-Marin E."/>
            <person name="Kohn T."/>
            <person name="Peeters S.H."/>
            <person name="Heuer A."/>
            <person name="Rast P."/>
            <person name="Oberbeckmann S."/>
            <person name="Bunk B."/>
            <person name="Jeske O."/>
            <person name="Meyerdierks A."/>
            <person name="Storesund J.E."/>
            <person name="Kallscheuer N."/>
            <person name="Luecker S."/>
            <person name="Lage O.M."/>
            <person name="Pohl T."/>
            <person name="Merkel B.J."/>
            <person name="Hornburger P."/>
            <person name="Mueller R.-W."/>
            <person name="Bruemmer F."/>
            <person name="Labrenz M."/>
            <person name="Spormann A.M."/>
            <person name="Op Den Camp H."/>
            <person name="Overmann J."/>
            <person name="Amann R."/>
            <person name="Jetten M.S.M."/>
            <person name="Mascher T."/>
            <person name="Medema M.H."/>
            <person name="Devos D.P."/>
            <person name="Kaster A.-K."/>
            <person name="Ovreas L."/>
            <person name="Rohde M."/>
            <person name="Galperin M.Y."/>
            <person name="Jogler C."/>
        </authorList>
    </citation>
    <scope>NUCLEOTIDE SEQUENCE [LARGE SCALE GENOMIC DNA]</scope>
    <source>
        <strain evidence="2 3">CA85</strain>
    </source>
</reference>
<gene>
    <name evidence="2" type="ORF">CA85_27970</name>
</gene>
<sequence>MMKCDDIVFADVLDADDDTETHAPRLPTIWSIARSAKLIWHTWPPMTSNGMRRSAGCQQAKSRTLTTPNQSKLAKDGSVRLHGRTRWPNRFCPTPAILK</sequence>
<dbReference type="AlphaFoldDB" id="A0A5C5XV01"/>